<dbReference type="WBParaSite" id="SRAE_2000482100.1">
    <property type="protein sequence ID" value="SRAE_2000482100.1"/>
    <property type="gene ID" value="WBGene00265067"/>
</dbReference>
<dbReference type="WormBase" id="SRAE_2000482100">
    <property type="protein sequence ID" value="SRP05657"/>
    <property type="gene ID" value="WBGene00265067"/>
</dbReference>
<keyword evidence="1" id="KW-1133">Transmembrane helix</keyword>
<organism evidence="2">
    <name type="scientific">Strongyloides ratti</name>
    <name type="common">Parasitic roundworm</name>
    <dbReference type="NCBI Taxonomy" id="34506"/>
    <lineage>
        <taxon>Eukaryota</taxon>
        <taxon>Metazoa</taxon>
        <taxon>Ecdysozoa</taxon>
        <taxon>Nematoda</taxon>
        <taxon>Chromadorea</taxon>
        <taxon>Rhabditida</taxon>
        <taxon>Tylenchina</taxon>
        <taxon>Panagrolaimomorpha</taxon>
        <taxon>Strongyloidoidea</taxon>
        <taxon>Strongyloididae</taxon>
        <taxon>Strongyloides</taxon>
    </lineage>
</organism>
<reference evidence="2" key="1">
    <citation type="submission" date="2014-09" db="EMBL/GenBank/DDBJ databases">
        <authorList>
            <person name="Aslett A.Martin."/>
        </authorList>
    </citation>
    <scope>NUCLEOTIDE SEQUENCE</scope>
    <source>
        <strain evidence="2">ED321 Heterogonic</strain>
    </source>
</reference>
<evidence type="ECO:0000313" key="5">
    <source>
        <dbReference type="WormBase" id="SRAE_2000482100"/>
    </source>
</evidence>
<name>A0A090LK97_STRRB</name>
<keyword evidence="3" id="KW-1185">Reference proteome</keyword>
<evidence type="ECO:0000313" key="2">
    <source>
        <dbReference type="EMBL" id="CEF70187.1"/>
    </source>
</evidence>
<dbReference type="RefSeq" id="XP_024509386.1">
    <property type="nucleotide sequence ID" value="XM_024643749.1"/>
</dbReference>
<evidence type="ECO:0000313" key="4">
    <source>
        <dbReference type="WBParaSite" id="SRAE_2000482100.1"/>
    </source>
</evidence>
<dbReference type="GeneID" id="36382560"/>
<proteinExistence type="predicted"/>
<dbReference type="Proteomes" id="UP000035682">
    <property type="component" value="Unplaced"/>
</dbReference>
<dbReference type="CTD" id="36382560"/>
<reference evidence="4" key="3">
    <citation type="submission" date="2020-12" db="UniProtKB">
        <authorList>
            <consortium name="WormBaseParasite"/>
        </authorList>
    </citation>
    <scope>IDENTIFICATION</scope>
</reference>
<dbReference type="STRING" id="34506.A0A090LK97"/>
<accession>A0A090LK97</accession>
<keyword evidence="1" id="KW-0812">Transmembrane</keyword>
<evidence type="ECO:0000313" key="3">
    <source>
        <dbReference type="Proteomes" id="UP000035682"/>
    </source>
</evidence>
<feature type="transmembrane region" description="Helical" evidence="1">
    <location>
        <begin position="477"/>
        <end position="495"/>
    </location>
</feature>
<reference evidence="3" key="2">
    <citation type="submission" date="2014-09" db="EMBL/GenBank/DDBJ databases">
        <authorList>
            <person name="Martin A.A."/>
        </authorList>
    </citation>
    <scope>NUCLEOTIDE SEQUENCE</scope>
    <source>
        <strain evidence="3">ED321</strain>
    </source>
</reference>
<protein>
    <submittedName>
        <fullName evidence="2 4">Uncharacterized protein</fullName>
    </submittedName>
</protein>
<dbReference type="AlphaFoldDB" id="A0A090LK97"/>
<gene>
    <name evidence="2 4 5" type="ORF">SRAE_2000482100</name>
</gene>
<dbReference type="EMBL" id="LN609529">
    <property type="protein sequence ID" value="CEF70187.1"/>
    <property type="molecule type" value="Genomic_DNA"/>
</dbReference>
<keyword evidence="1" id="KW-0472">Membrane</keyword>
<sequence length="496" mass="55731">MDMCIYTTFNVPGYAIGIISGCQKSVEKYLSNIINERKDLANIFHNFINSTSNKIDIPSLCKYTFEIKPFIMFETLTGKSEFFIHCYLQNIIYISPPTSFYPPSSPVIPVTCSDGVKKTICYEGYCGMMEVGYISQSNLSQINITYQSCPNDLVNKVYEISQINDLISNKDFQSKTEDACSHCIAKSSTRILSNSETFSYYLYTNCYDPNIGSIPVLPPFPSLNNQPIYKLLGKVYNSNTTTLPCNNEQDTCTYISLNIPGFVIGYFSGCPENADLLLSGIFALRTDLLAEFKNIFNNNTKIIDHNLLCERSLDGDQPYIINTMTGPGVKYYPPLIDSIPVLCMNDKKISTCSEGYCAMAEIASITLEGKSQNSLQFQYCPNDLINVIYVISKNYNVMFNDALLLNLNNIGPICVDKTSFQSLSKNGSSSYYWYVNCYVPNSTYAPQFPTIPNLMPYVTITTTTTKTIETVTKIASFSNNISIVSLIIFIVIFFYF</sequence>
<evidence type="ECO:0000256" key="1">
    <source>
        <dbReference type="SAM" id="Phobius"/>
    </source>
</evidence>